<feature type="transmembrane region" description="Helical" evidence="1">
    <location>
        <begin position="120"/>
        <end position="142"/>
    </location>
</feature>
<proteinExistence type="predicted"/>
<dbReference type="Proteomes" id="UP000196125">
    <property type="component" value="Unassembled WGS sequence"/>
</dbReference>
<keyword evidence="1" id="KW-0812">Transmembrane</keyword>
<protein>
    <submittedName>
        <fullName evidence="3">Uncharacterized protein</fullName>
    </submittedName>
</protein>
<feature type="transmembrane region" description="Helical" evidence="1">
    <location>
        <begin position="69"/>
        <end position="91"/>
    </location>
</feature>
<keyword evidence="5" id="KW-1185">Reference proteome</keyword>
<evidence type="ECO:0000313" key="5">
    <source>
        <dbReference type="Proteomes" id="UP001283366"/>
    </source>
</evidence>
<dbReference type="EMBL" id="JAWRCO010000001">
    <property type="protein sequence ID" value="MDW6002135.1"/>
    <property type="molecule type" value="Genomic_DNA"/>
</dbReference>
<dbReference type="Proteomes" id="UP001283366">
    <property type="component" value="Unassembled WGS sequence"/>
</dbReference>
<keyword evidence="1" id="KW-0472">Membrane</keyword>
<dbReference type="RefSeq" id="WP_318586161.1">
    <property type="nucleotide sequence ID" value="NZ_JAWRCO010000001.1"/>
</dbReference>
<evidence type="ECO:0000313" key="2">
    <source>
        <dbReference type="EMBL" id="MDW6002135.1"/>
    </source>
</evidence>
<dbReference type="EMBL" id="FXXI01000005">
    <property type="protein sequence ID" value="SMS01480.1"/>
    <property type="molecule type" value="Genomic_DNA"/>
</dbReference>
<gene>
    <name evidence="2" type="ORF">SBX37_04525</name>
    <name evidence="3" type="ORF">VIM7927_02776</name>
</gene>
<evidence type="ECO:0000313" key="3">
    <source>
        <dbReference type="EMBL" id="SMS01480.1"/>
    </source>
</evidence>
<dbReference type="AlphaFoldDB" id="A0A1Y6IXC3"/>
<reference evidence="3 4" key="1">
    <citation type="submission" date="2017-05" db="EMBL/GenBank/DDBJ databases">
        <authorList>
            <person name="Song R."/>
            <person name="Chenine A.L."/>
            <person name="Ruprecht R.M."/>
        </authorList>
    </citation>
    <scope>NUCLEOTIDE SEQUENCE [LARGE SCALE GENOMIC DNA]</scope>
    <source>
        <strain evidence="3 4">CECT 7927</strain>
    </source>
</reference>
<feature type="transmembrane region" description="Helical" evidence="1">
    <location>
        <begin position="154"/>
        <end position="176"/>
    </location>
</feature>
<evidence type="ECO:0000256" key="1">
    <source>
        <dbReference type="SAM" id="Phobius"/>
    </source>
</evidence>
<organism evidence="3 4">
    <name type="scientific">Vibrio mangrovi</name>
    <dbReference type="NCBI Taxonomy" id="474394"/>
    <lineage>
        <taxon>Bacteria</taxon>
        <taxon>Pseudomonadati</taxon>
        <taxon>Pseudomonadota</taxon>
        <taxon>Gammaproteobacteria</taxon>
        <taxon>Vibrionales</taxon>
        <taxon>Vibrionaceae</taxon>
        <taxon>Vibrio</taxon>
    </lineage>
</organism>
<sequence>MKYILFLILSILVVSVFRRLSRTRFSNKLLFIGYIILYLFVLTQFYSIFVSGNLISVFPELMPSFVDDYLVKMSSILLFFVFLFFCFPKYWSVRPEPPVFHIGGTNLKTRVKISNLLRSVFQISLSSFFIGFFFVNFSLVLFSKLSGYEFTATTSRTVVAASIVLAVIYLSASYYYQHKNKHVWELRDDLLIRGNPVNTTIDLSNIEQVIIGRPERTLIDFCFLRKVFPRTSHVSSVKDGTLVLKIDDSKYLPLYLEHLNNGSQIVSAITDKLKHKIIDDYQFNQKERAILKPGCRNEVVVLTL</sequence>
<keyword evidence="1" id="KW-1133">Transmembrane helix</keyword>
<accession>A0A1Y6IXC3</accession>
<name>A0A1Y6IXC3_9VIBR</name>
<feature type="transmembrane region" description="Helical" evidence="1">
    <location>
        <begin position="29"/>
        <end position="49"/>
    </location>
</feature>
<reference evidence="2 5" key="2">
    <citation type="submission" date="2023-11" db="EMBL/GenBank/DDBJ databases">
        <title>Plant-associative lifestyle of Vibrio porteresiae and its evolutionary dynamics.</title>
        <authorList>
            <person name="Rameshkumar N."/>
            <person name="Kirti K."/>
        </authorList>
    </citation>
    <scope>NUCLEOTIDE SEQUENCE [LARGE SCALE GENOMIC DNA]</scope>
    <source>
        <strain evidence="2 5">MSSRF38</strain>
    </source>
</reference>
<evidence type="ECO:0000313" key="4">
    <source>
        <dbReference type="Proteomes" id="UP000196125"/>
    </source>
</evidence>